<protein>
    <submittedName>
        <fullName evidence="4">3-oxoacyl-ACP reductase</fullName>
    </submittedName>
</protein>
<gene>
    <name evidence="4" type="ORF">BE04_49290</name>
</gene>
<proteinExistence type="inferred from homology"/>
<dbReference type="PROSITE" id="PS00061">
    <property type="entry name" value="ADH_SHORT"/>
    <property type="match status" value="1"/>
</dbReference>
<comment type="caution">
    <text evidence="4">The sequence shown here is derived from an EMBL/GenBank/DDBJ whole genome shotgun (WGS) entry which is preliminary data.</text>
</comment>
<dbReference type="Gene3D" id="3.40.50.720">
    <property type="entry name" value="NAD(P)-binding Rossmann-like Domain"/>
    <property type="match status" value="1"/>
</dbReference>
<dbReference type="AlphaFoldDB" id="A0A150PH77"/>
<evidence type="ECO:0000256" key="1">
    <source>
        <dbReference type="ARBA" id="ARBA00006484"/>
    </source>
</evidence>
<keyword evidence="2" id="KW-0560">Oxidoreductase</keyword>
<dbReference type="NCBIfam" id="NF009466">
    <property type="entry name" value="PRK12826.1-2"/>
    <property type="match status" value="1"/>
</dbReference>
<evidence type="ECO:0000313" key="5">
    <source>
        <dbReference type="Proteomes" id="UP000075604"/>
    </source>
</evidence>
<dbReference type="SUPFAM" id="SSF51735">
    <property type="entry name" value="NAD(P)-binding Rossmann-fold domains"/>
    <property type="match status" value="1"/>
</dbReference>
<dbReference type="NCBIfam" id="NF005559">
    <property type="entry name" value="PRK07231.1"/>
    <property type="match status" value="1"/>
</dbReference>
<dbReference type="PRINTS" id="PR00081">
    <property type="entry name" value="GDHRDH"/>
</dbReference>
<organism evidence="4 5">
    <name type="scientific">Sorangium cellulosum</name>
    <name type="common">Polyangium cellulosum</name>
    <dbReference type="NCBI Taxonomy" id="56"/>
    <lineage>
        <taxon>Bacteria</taxon>
        <taxon>Pseudomonadati</taxon>
        <taxon>Myxococcota</taxon>
        <taxon>Polyangia</taxon>
        <taxon>Polyangiales</taxon>
        <taxon>Polyangiaceae</taxon>
        <taxon>Sorangium</taxon>
    </lineage>
</organism>
<name>A0A150PH77_SORCE</name>
<dbReference type="PANTHER" id="PTHR43639:SF1">
    <property type="entry name" value="SHORT-CHAIN DEHYDROGENASE_REDUCTASE FAMILY PROTEIN"/>
    <property type="match status" value="1"/>
</dbReference>
<sequence>MTPTRIETKDKTNNPSRVAMVTGAGGAMGAAIARSLLAEGHRVVLADADRAALDAVTASLGDGAYPILFDLSDSAQVEAACADVRERVGAVEILVNNAGVLSNHKLAETTPEEWRKIMAVNLDGPYHLSRAWAPSMRERRWGRIINMCSVAMKTGGLTAGTAYTASKGALGGLTFSLARELAPHGVTVNAIAPAYVKTKMITEQLTEEQRQQTLKQIPVGRFCEPEEIAHAVLFLSSPLAGFITGELLDINGGLHLD</sequence>
<dbReference type="PRINTS" id="PR00080">
    <property type="entry name" value="SDRFAMILY"/>
</dbReference>
<reference evidence="4 5" key="1">
    <citation type="submission" date="2014-02" db="EMBL/GenBank/DDBJ databases">
        <title>The small core and large imbalanced accessory genome model reveals a collaborative survival strategy of Sorangium cellulosum strains in nature.</title>
        <authorList>
            <person name="Han K."/>
            <person name="Peng R."/>
            <person name="Blom J."/>
            <person name="Li Y.-Z."/>
        </authorList>
    </citation>
    <scope>NUCLEOTIDE SEQUENCE [LARGE SCALE GENOMIC DNA]</scope>
    <source>
        <strain evidence="4 5">So0157-18</strain>
    </source>
</reference>
<evidence type="ECO:0000256" key="2">
    <source>
        <dbReference type="ARBA" id="ARBA00023002"/>
    </source>
</evidence>
<evidence type="ECO:0000313" key="4">
    <source>
        <dbReference type="EMBL" id="KYF55033.1"/>
    </source>
</evidence>
<accession>A0A150PH77</accession>
<dbReference type="InterPro" id="IPR036291">
    <property type="entry name" value="NAD(P)-bd_dom_sf"/>
</dbReference>
<comment type="similarity">
    <text evidence="1">Belongs to the short-chain dehydrogenases/reductases (SDR) family.</text>
</comment>
<dbReference type="InterPro" id="IPR057326">
    <property type="entry name" value="KR_dom"/>
</dbReference>
<dbReference type="SMART" id="SM00822">
    <property type="entry name" value="PKS_KR"/>
    <property type="match status" value="1"/>
</dbReference>
<dbReference type="EMBL" id="JELX01002546">
    <property type="protein sequence ID" value="KYF55033.1"/>
    <property type="molecule type" value="Genomic_DNA"/>
</dbReference>
<dbReference type="GO" id="GO:0016491">
    <property type="term" value="F:oxidoreductase activity"/>
    <property type="evidence" value="ECO:0007669"/>
    <property type="project" value="UniProtKB-KW"/>
</dbReference>
<dbReference type="FunFam" id="3.40.50.720:FF:000173">
    <property type="entry name" value="3-oxoacyl-[acyl-carrier protein] reductase"/>
    <property type="match status" value="1"/>
</dbReference>
<dbReference type="Proteomes" id="UP000075604">
    <property type="component" value="Unassembled WGS sequence"/>
</dbReference>
<evidence type="ECO:0000259" key="3">
    <source>
        <dbReference type="SMART" id="SM00822"/>
    </source>
</evidence>
<feature type="domain" description="Ketoreductase" evidence="3">
    <location>
        <begin position="17"/>
        <end position="194"/>
    </location>
</feature>
<dbReference type="InterPro" id="IPR020904">
    <property type="entry name" value="Sc_DH/Rdtase_CS"/>
</dbReference>
<dbReference type="InterPro" id="IPR002347">
    <property type="entry name" value="SDR_fam"/>
</dbReference>
<dbReference type="PANTHER" id="PTHR43639">
    <property type="entry name" value="OXIDOREDUCTASE, SHORT-CHAIN DEHYDROGENASE/REDUCTASE FAMILY (AFU_ORTHOLOGUE AFUA_5G02870)"/>
    <property type="match status" value="1"/>
</dbReference>
<dbReference type="Pfam" id="PF13561">
    <property type="entry name" value="adh_short_C2"/>
    <property type="match status" value="1"/>
</dbReference>